<dbReference type="PROSITE" id="PS50109">
    <property type="entry name" value="HIS_KIN"/>
    <property type="match status" value="1"/>
</dbReference>
<organism evidence="8 9">
    <name type="scientific">Desulfovibrio legallii</name>
    <dbReference type="NCBI Taxonomy" id="571438"/>
    <lineage>
        <taxon>Bacteria</taxon>
        <taxon>Pseudomonadati</taxon>
        <taxon>Thermodesulfobacteriota</taxon>
        <taxon>Desulfovibrionia</taxon>
        <taxon>Desulfovibrionales</taxon>
        <taxon>Desulfovibrionaceae</taxon>
        <taxon>Desulfovibrio</taxon>
    </lineage>
</organism>
<dbReference type="EC" id="2.7.13.3" evidence="2"/>
<evidence type="ECO:0000256" key="1">
    <source>
        <dbReference type="ARBA" id="ARBA00000085"/>
    </source>
</evidence>
<dbReference type="STRING" id="571438.SAMN05192586_11836"/>
<dbReference type="Pfam" id="PF00512">
    <property type="entry name" value="HisKA"/>
    <property type="match status" value="1"/>
</dbReference>
<dbReference type="Proteomes" id="UP000199355">
    <property type="component" value="Unassembled WGS sequence"/>
</dbReference>
<evidence type="ECO:0000313" key="8">
    <source>
        <dbReference type="EMBL" id="SDF91801.1"/>
    </source>
</evidence>
<evidence type="ECO:0000256" key="5">
    <source>
        <dbReference type="ARBA" id="ARBA00022777"/>
    </source>
</evidence>
<dbReference type="InterPro" id="IPR005467">
    <property type="entry name" value="His_kinase_dom"/>
</dbReference>
<keyword evidence="3" id="KW-0597">Phosphoprotein</keyword>
<keyword evidence="5 8" id="KW-0418">Kinase</keyword>
<evidence type="ECO:0000313" key="9">
    <source>
        <dbReference type="Proteomes" id="UP000199355"/>
    </source>
</evidence>
<dbReference type="PANTHER" id="PTHR45436:SF5">
    <property type="entry name" value="SENSOR HISTIDINE KINASE TRCS"/>
    <property type="match status" value="1"/>
</dbReference>
<dbReference type="PANTHER" id="PTHR45436">
    <property type="entry name" value="SENSOR HISTIDINE KINASE YKOH"/>
    <property type="match status" value="1"/>
</dbReference>
<gene>
    <name evidence="8" type="ORF">SAMN05192586_11836</name>
</gene>
<evidence type="ECO:0000259" key="7">
    <source>
        <dbReference type="PROSITE" id="PS50109"/>
    </source>
</evidence>
<dbReference type="AlphaFoldDB" id="A0A1G7Q005"/>
<dbReference type="SUPFAM" id="SSF55874">
    <property type="entry name" value="ATPase domain of HSP90 chaperone/DNA topoisomerase II/histidine kinase"/>
    <property type="match status" value="1"/>
</dbReference>
<dbReference type="GO" id="GO:0000155">
    <property type="term" value="F:phosphorelay sensor kinase activity"/>
    <property type="evidence" value="ECO:0007669"/>
    <property type="project" value="InterPro"/>
</dbReference>
<proteinExistence type="predicted"/>
<feature type="transmembrane region" description="Helical" evidence="6">
    <location>
        <begin position="151"/>
        <end position="170"/>
    </location>
</feature>
<evidence type="ECO:0000256" key="2">
    <source>
        <dbReference type="ARBA" id="ARBA00012438"/>
    </source>
</evidence>
<keyword evidence="6" id="KW-0812">Transmembrane</keyword>
<protein>
    <recommendedName>
        <fullName evidence="2">histidine kinase</fullName>
        <ecNumber evidence="2">2.7.13.3</ecNumber>
    </recommendedName>
</protein>
<dbReference type="SUPFAM" id="SSF47384">
    <property type="entry name" value="Homodimeric domain of signal transducing histidine kinase"/>
    <property type="match status" value="1"/>
</dbReference>
<dbReference type="EMBL" id="FNBX01000018">
    <property type="protein sequence ID" value="SDF91801.1"/>
    <property type="molecule type" value="Genomic_DNA"/>
</dbReference>
<dbReference type="InterPro" id="IPR003661">
    <property type="entry name" value="HisK_dim/P_dom"/>
</dbReference>
<evidence type="ECO:0000256" key="4">
    <source>
        <dbReference type="ARBA" id="ARBA00022679"/>
    </source>
</evidence>
<dbReference type="SMART" id="SM00388">
    <property type="entry name" value="HisKA"/>
    <property type="match status" value="1"/>
</dbReference>
<accession>A0A1G7Q005</accession>
<keyword evidence="4" id="KW-0808">Transferase</keyword>
<keyword evidence="6" id="KW-0472">Membrane</keyword>
<dbReference type="InterPro" id="IPR036097">
    <property type="entry name" value="HisK_dim/P_sf"/>
</dbReference>
<evidence type="ECO:0000256" key="6">
    <source>
        <dbReference type="SAM" id="Phobius"/>
    </source>
</evidence>
<sequence length="432" mass="48171">MTRNVSLTWSLGLTFLAVALLIMLGYALLALNFFGKGLDSVTSSNLARSVRSFVAAMPEGPGRGLLEVNGLQIASSWENLPAEVRANLAPPLREGELYKYDLARWPAPPKEFNFVMRVREGGRDYYVRQRLTPETASPLVGRQMRETLRTLLGVSAVTLVVLCLFTWLIIRRVSRPARALSAWAASLNESGLKETPLDFFYPELNRLAGLIRNSLTAEHRSLERERLFLQYSSHELRTPISVVLASAELLHKIMDRHGSVRETEKDILRRIERAGRTMRHLVETLLWLGRDVTELPPSGMVDLAAQTQEVVNESQYLCAGKKLDVVVETSPWAAPLPEAAVRIVLGNVVRNALQHTLRGIVHIRQHGGSVTVVNYMAREGDAAGDMGFGLGLGLIEKLSARLGWGYENRRFPGRNEVEVRFAPLRARPLSLP</sequence>
<dbReference type="RefSeq" id="WP_092154837.1">
    <property type="nucleotide sequence ID" value="NZ_FNBX01000018.1"/>
</dbReference>
<dbReference type="Gene3D" id="1.10.287.130">
    <property type="match status" value="1"/>
</dbReference>
<name>A0A1G7Q005_9BACT</name>
<evidence type="ECO:0000256" key="3">
    <source>
        <dbReference type="ARBA" id="ARBA00022553"/>
    </source>
</evidence>
<keyword evidence="6" id="KW-1133">Transmembrane helix</keyword>
<feature type="transmembrane region" description="Helical" evidence="6">
    <location>
        <begin position="12"/>
        <end position="34"/>
    </location>
</feature>
<dbReference type="InterPro" id="IPR036890">
    <property type="entry name" value="HATPase_C_sf"/>
</dbReference>
<reference evidence="9" key="1">
    <citation type="submission" date="2016-10" db="EMBL/GenBank/DDBJ databases">
        <authorList>
            <person name="Varghese N."/>
            <person name="Submissions S."/>
        </authorList>
    </citation>
    <scope>NUCLEOTIDE SEQUENCE [LARGE SCALE GENOMIC DNA]</scope>
    <source>
        <strain evidence="9">KHC7</strain>
    </source>
</reference>
<feature type="domain" description="Histidine kinase" evidence="7">
    <location>
        <begin position="231"/>
        <end position="432"/>
    </location>
</feature>
<comment type="catalytic activity">
    <reaction evidence="1">
        <text>ATP + protein L-histidine = ADP + protein N-phospho-L-histidine.</text>
        <dbReference type="EC" id="2.7.13.3"/>
    </reaction>
</comment>
<keyword evidence="9" id="KW-1185">Reference proteome</keyword>
<dbReference type="InterPro" id="IPR050428">
    <property type="entry name" value="TCS_sensor_his_kinase"/>
</dbReference>
<dbReference type="CDD" id="cd00082">
    <property type="entry name" value="HisKA"/>
    <property type="match status" value="1"/>
</dbReference>
<dbReference type="OrthoDB" id="9121563at2"/>